<dbReference type="Gene3D" id="3.90.25.10">
    <property type="entry name" value="UDP-galactose 4-epimerase, domain 1"/>
    <property type="match status" value="1"/>
</dbReference>
<dbReference type="GO" id="GO:0070401">
    <property type="term" value="F:NADP+ binding"/>
    <property type="evidence" value="ECO:0007669"/>
    <property type="project" value="UniProtKB-UniRule"/>
</dbReference>
<evidence type="ECO:0000256" key="1">
    <source>
        <dbReference type="ARBA" id="ARBA00000188"/>
    </source>
</evidence>
<dbReference type="HAMAP" id="MF_00955">
    <property type="entry name" value="GDP_Man_dehydratase"/>
    <property type="match status" value="1"/>
</dbReference>
<dbReference type="Proteomes" id="UP000236447">
    <property type="component" value="Chromosome"/>
</dbReference>
<sequence length="377" mass="42768">MRMPTVKKALITGVTGQDGSYLAEFLLEKGYEVHGLKRRASSFNTQRVDHIYQDPHTDHARFKLHYGDLTDTSNLTRLLSEIEPDEVYNLGAQSHVAVSFEAPEYTADVDGIGTLRLLEAIRFLGLEKKTRFYQASTSELYGLVQETPQRETTPFYPRSPYAVAKLYSYWITVNYREAYGMYACNGILFNHESPRRGETFVTRKITRGLANIAQGLEECLYMGNIDALRDWGHAKDYVRMQWMMLQQEVPEDFVIATGKQYSVRQFITWSAQELGLTLAFSGEGVEEIATVTAIEGDMAPALKVGDVVLRIDPRYFRPAEVETLLGDPTKAKQKLGWVPEITTEEMCAEMVREDLKTARRHALLKEHGMDLPVSTEG</sequence>
<dbReference type="GO" id="GO:0008446">
    <property type="term" value="F:GDP-mannose 4,6-dehydratase activity"/>
    <property type="evidence" value="ECO:0007669"/>
    <property type="project" value="UniProtKB-UniRule"/>
</dbReference>
<keyword evidence="6 8" id="KW-0456">Lyase</keyword>
<comment type="similarity">
    <text evidence="3 8">Belongs to the NAD(P)-dependent epimerase/dehydratase family. GDP-mannose 4,6-dehydratase subfamily.</text>
</comment>
<evidence type="ECO:0000256" key="6">
    <source>
        <dbReference type="ARBA" id="ARBA00023239"/>
    </source>
</evidence>
<comment type="function">
    <text evidence="7 8">Catalyzes the conversion of GDP-D-mannose to GDP-4-dehydro-6-deoxy-D-mannose.</text>
</comment>
<dbReference type="InterPro" id="IPR036291">
    <property type="entry name" value="NAD(P)-bd_dom_sf"/>
</dbReference>
<dbReference type="PANTHER" id="PTHR43715">
    <property type="entry name" value="GDP-MANNOSE 4,6-DEHYDRATASE"/>
    <property type="match status" value="1"/>
</dbReference>
<protein>
    <recommendedName>
        <fullName evidence="4 8">GDP-mannose 4,6-dehydratase</fullName>
        <ecNumber evidence="4 8">4.2.1.47</ecNumber>
    </recommendedName>
    <alternativeName>
        <fullName evidence="8">GDP-D-mannose dehydratase</fullName>
    </alternativeName>
</protein>
<evidence type="ECO:0000313" key="11">
    <source>
        <dbReference type="Proteomes" id="UP000236447"/>
    </source>
</evidence>
<keyword evidence="5" id="KW-0536">Nodulation</keyword>
<dbReference type="PANTHER" id="PTHR43715:SF1">
    <property type="entry name" value="GDP-MANNOSE 4,6 DEHYDRATASE"/>
    <property type="match status" value="1"/>
</dbReference>
<keyword evidence="8" id="KW-0521">NADP</keyword>
<gene>
    <name evidence="10" type="primary">gmd_1</name>
    <name evidence="8" type="synonym">gmd</name>
    <name evidence="10" type="ORF">PhaeoP88_00203</name>
</gene>
<dbReference type="Pfam" id="PF16363">
    <property type="entry name" value="GDP_Man_Dehyd"/>
    <property type="match status" value="1"/>
</dbReference>
<name>A0A2I7HTE9_9RHOB</name>
<evidence type="ECO:0000256" key="5">
    <source>
        <dbReference type="ARBA" id="ARBA00022458"/>
    </source>
</evidence>
<dbReference type="SUPFAM" id="SSF51735">
    <property type="entry name" value="NAD(P)-binding Rossmann-fold domains"/>
    <property type="match status" value="1"/>
</dbReference>
<dbReference type="FunFam" id="3.40.50.720:FF:000924">
    <property type="entry name" value="GDP-mannose 4,6 dehydratase"/>
    <property type="match status" value="1"/>
</dbReference>
<dbReference type="InterPro" id="IPR006368">
    <property type="entry name" value="GDP_Man_deHydtase"/>
</dbReference>
<reference evidence="10 11" key="2">
    <citation type="journal article" date="2017" name="Genome Biol. Evol.">
        <title>Trajectories and Drivers of Genome Evolution in Surface-Associated Marine Phaeobacter.</title>
        <authorList>
            <person name="Freese H.M."/>
            <person name="Sikorski J."/>
            <person name="Bunk B."/>
            <person name="Scheuner C."/>
            <person name="Meier-Kolthoff J.P."/>
            <person name="Sproer C."/>
            <person name="Gram L."/>
            <person name="Overmann J."/>
        </authorList>
    </citation>
    <scope>NUCLEOTIDE SEQUENCE [LARGE SCALE GENOMIC DNA]</scope>
    <source>
        <strain evidence="10 11">P88</strain>
    </source>
</reference>
<comment type="cofactor">
    <cofactor evidence="2 8">
        <name>NADP(+)</name>
        <dbReference type="ChEBI" id="CHEBI:58349"/>
    </cofactor>
</comment>
<comment type="caution">
    <text evidence="8">Lacks conserved residue(s) required for the propagation of feature annotation.</text>
</comment>
<dbReference type="GO" id="GO:0042351">
    <property type="term" value="P:'de novo' GDP-L-fucose biosynthetic process"/>
    <property type="evidence" value="ECO:0007669"/>
    <property type="project" value="TreeGrafter"/>
</dbReference>
<dbReference type="InterPro" id="IPR016040">
    <property type="entry name" value="NAD(P)-bd_dom"/>
</dbReference>
<evidence type="ECO:0000256" key="8">
    <source>
        <dbReference type="HAMAP-Rule" id="MF_00955"/>
    </source>
</evidence>
<dbReference type="EMBL" id="CP010725">
    <property type="protein sequence ID" value="AUQ97608.1"/>
    <property type="molecule type" value="Genomic_DNA"/>
</dbReference>
<evidence type="ECO:0000259" key="9">
    <source>
        <dbReference type="Pfam" id="PF16363"/>
    </source>
</evidence>
<organism evidence="10 11">
    <name type="scientific">Phaeobacter inhibens</name>
    <dbReference type="NCBI Taxonomy" id="221822"/>
    <lineage>
        <taxon>Bacteria</taxon>
        <taxon>Pseudomonadati</taxon>
        <taxon>Pseudomonadota</taxon>
        <taxon>Alphaproteobacteria</taxon>
        <taxon>Rhodobacterales</taxon>
        <taxon>Roseobacteraceae</taxon>
        <taxon>Phaeobacter</taxon>
    </lineage>
</organism>
<feature type="domain" description="NAD(P)-binding" evidence="9">
    <location>
        <begin position="10"/>
        <end position="350"/>
    </location>
</feature>
<dbReference type="Gene3D" id="3.40.50.720">
    <property type="entry name" value="NAD(P)-binding Rossmann-like Domain"/>
    <property type="match status" value="1"/>
</dbReference>
<accession>A0A2I7HTE9</accession>
<dbReference type="NCBIfam" id="TIGR01472">
    <property type="entry name" value="gmd"/>
    <property type="match status" value="1"/>
</dbReference>
<evidence type="ECO:0000256" key="2">
    <source>
        <dbReference type="ARBA" id="ARBA00001937"/>
    </source>
</evidence>
<proteinExistence type="inferred from homology"/>
<dbReference type="AlphaFoldDB" id="A0A2I7HTE9"/>
<evidence type="ECO:0000313" key="10">
    <source>
        <dbReference type="EMBL" id="AUQ97608.1"/>
    </source>
</evidence>
<reference evidence="10 11" key="1">
    <citation type="journal article" date="2017" name="Front. Microbiol.">
        <title>Phaeobacter piscinae sp. nov., a species of the Roseobacter group and potential aquaculture probiont.</title>
        <authorList>
            <person name="Sonnenschein E.C."/>
            <person name="Phippen C.B.W."/>
            <person name="Nielsen K.F."/>
            <person name="Mateiu R.V."/>
            <person name="Melchiorsen J."/>
            <person name="Gram L."/>
            <person name="Overmann J."/>
            <person name="Freese H.M."/>
        </authorList>
    </citation>
    <scope>NUCLEOTIDE SEQUENCE [LARGE SCALE GENOMIC DNA]</scope>
    <source>
        <strain evidence="10 11">P88</strain>
    </source>
</reference>
<evidence type="ECO:0000256" key="7">
    <source>
        <dbReference type="ARBA" id="ARBA00059383"/>
    </source>
</evidence>
<dbReference type="CDD" id="cd05260">
    <property type="entry name" value="GDP_MD_SDR_e"/>
    <property type="match status" value="1"/>
</dbReference>
<dbReference type="EC" id="4.2.1.47" evidence="4 8"/>
<evidence type="ECO:0000256" key="3">
    <source>
        <dbReference type="ARBA" id="ARBA00009263"/>
    </source>
</evidence>
<evidence type="ECO:0000256" key="4">
    <source>
        <dbReference type="ARBA" id="ARBA00011989"/>
    </source>
</evidence>
<comment type="catalytic activity">
    <reaction evidence="1 8">
        <text>GDP-alpha-D-mannose = GDP-4-dehydro-alpha-D-rhamnose + H2O</text>
        <dbReference type="Rhea" id="RHEA:23820"/>
        <dbReference type="ChEBI" id="CHEBI:15377"/>
        <dbReference type="ChEBI" id="CHEBI:57527"/>
        <dbReference type="ChEBI" id="CHEBI:57964"/>
        <dbReference type="EC" id="4.2.1.47"/>
    </reaction>
</comment>